<keyword evidence="2" id="KW-1185">Reference proteome</keyword>
<name>A0A6A5ZV47_9PLEO</name>
<proteinExistence type="predicted"/>
<evidence type="ECO:0000313" key="2">
    <source>
        <dbReference type="Proteomes" id="UP000799770"/>
    </source>
</evidence>
<dbReference type="AlphaFoldDB" id="A0A6A5ZV47"/>
<sequence>MPLAPIEKLPAELIQPIFFYSDLNLALPAASPHIASKFANEYCYHAVCTRYLTTNLESRVEQTLAQTRIFSYKWMMWDHFRSFVLKKWGVNGCLCGKTPKEGCFDAQWPPDFEDATTMLFSRSHLPALSYIKCRIPVKLLSGPWTSDKVQFLRFLLWTTSMTVDWASHEARAAAREGKKEALLTGNLEVVELFNHNRRLGKAPSVDTVRFAVMDAGCDRSIVYDTMATARTWGLRGEAWNCEVLDQWCEGKIQEGDPKGEWLQLKLEELRVTHGAGDLNSGYMDPETGNYEDVDGDKLVITPHKWNQVYIYSCAARPFQDALHPVPSS</sequence>
<evidence type="ECO:0000313" key="1">
    <source>
        <dbReference type="EMBL" id="KAF2122687.1"/>
    </source>
</evidence>
<accession>A0A6A5ZV47</accession>
<reference evidence="1" key="1">
    <citation type="journal article" date="2020" name="Stud. Mycol.">
        <title>101 Dothideomycetes genomes: a test case for predicting lifestyles and emergence of pathogens.</title>
        <authorList>
            <person name="Haridas S."/>
            <person name="Albert R."/>
            <person name="Binder M."/>
            <person name="Bloem J."/>
            <person name="Labutti K."/>
            <person name="Salamov A."/>
            <person name="Andreopoulos B."/>
            <person name="Baker S."/>
            <person name="Barry K."/>
            <person name="Bills G."/>
            <person name="Bluhm B."/>
            <person name="Cannon C."/>
            <person name="Castanera R."/>
            <person name="Culley D."/>
            <person name="Daum C."/>
            <person name="Ezra D."/>
            <person name="Gonzalez J."/>
            <person name="Henrissat B."/>
            <person name="Kuo A."/>
            <person name="Liang C."/>
            <person name="Lipzen A."/>
            <person name="Lutzoni F."/>
            <person name="Magnuson J."/>
            <person name="Mondo S."/>
            <person name="Nolan M."/>
            <person name="Ohm R."/>
            <person name="Pangilinan J."/>
            <person name="Park H.-J."/>
            <person name="Ramirez L."/>
            <person name="Alfaro M."/>
            <person name="Sun H."/>
            <person name="Tritt A."/>
            <person name="Yoshinaga Y."/>
            <person name="Zwiers L.-H."/>
            <person name="Turgeon B."/>
            <person name="Goodwin S."/>
            <person name="Spatafora J."/>
            <person name="Crous P."/>
            <person name="Grigoriev I."/>
        </authorList>
    </citation>
    <scope>NUCLEOTIDE SEQUENCE</scope>
    <source>
        <strain evidence="1">CBS 627.86</strain>
    </source>
</reference>
<dbReference type="OrthoDB" id="4167490at2759"/>
<dbReference type="Proteomes" id="UP000799770">
    <property type="component" value="Unassembled WGS sequence"/>
</dbReference>
<protein>
    <submittedName>
        <fullName evidence="1">Uncharacterized protein</fullName>
    </submittedName>
</protein>
<gene>
    <name evidence="1" type="ORF">BDV96DRAFT_4354</name>
</gene>
<organism evidence="1 2">
    <name type="scientific">Lophiotrema nucula</name>
    <dbReference type="NCBI Taxonomy" id="690887"/>
    <lineage>
        <taxon>Eukaryota</taxon>
        <taxon>Fungi</taxon>
        <taxon>Dikarya</taxon>
        <taxon>Ascomycota</taxon>
        <taxon>Pezizomycotina</taxon>
        <taxon>Dothideomycetes</taxon>
        <taxon>Pleosporomycetidae</taxon>
        <taxon>Pleosporales</taxon>
        <taxon>Lophiotremataceae</taxon>
        <taxon>Lophiotrema</taxon>
    </lineage>
</organism>
<dbReference type="EMBL" id="ML977310">
    <property type="protein sequence ID" value="KAF2122687.1"/>
    <property type="molecule type" value="Genomic_DNA"/>
</dbReference>